<evidence type="ECO:0000313" key="4">
    <source>
        <dbReference type="EMBL" id="BDW92228.1"/>
    </source>
</evidence>
<evidence type="ECO:0008006" key="6">
    <source>
        <dbReference type="Google" id="ProtNLM"/>
    </source>
</evidence>
<accession>A0AA48HF21</accession>
<name>A0AA48HF21_9FLAO</name>
<organism evidence="4 5">
    <name type="scientific">Flagellimonas marinaquae</name>
    <dbReference type="NCBI Taxonomy" id="254955"/>
    <lineage>
        <taxon>Bacteria</taxon>
        <taxon>Pseudomonadati</taxon>
        <taxon>Bacteroidota</taxon>
        <taxon>Flavobacteriia</taxon>
        <taxon>Flavobacteriales</taxon>
        <taxon>Flavobacteriaceae</taxon>
        <taxon>Flagellimonas</taxon>
    </lineage>
</organism>
<keyword evidence="1" id="KW-0805">Transcription regulation</keyword>
<keyword evidence="2" id="KW-0238">DNA-binding</keyword>
<dbReference type="InterPro" id="IPR052362">
    <property type="entry name" value="HTH-GbsR_regulator"/>
</dbReference>
<dbReference type="InterPro" id="IPR036388">
    <property type="entry name" value="WH-like_DNA-bd_sf"/>
</dbReference>
<keyword evidence="5" id="KW-1185">Reference proteome</keyword>
<evidence type="ECO:0000256" key="1">
    <source>
        <dbReference type="ARBA" id="ARBA00023015"/>
    </source>
</evidence>
<dbReference type="Proteomes" id="UP001330184">
    <property type="component" value="Chromosome"/>
</dbReference>
<dbReference type="InterPro" id="IPR036390">
    <property type="entry name" value="WH_DNA-bd_sf"/>
</dbReference>
<dbReference type="GO" id="GO:0003677">
    <property type="term" value="F:DNA binding"/>
    <property type="evidence" value="ECO:0007669"/>
    <property type="project" value="UniProtKB-KW"/>
</dbReference>
<evidence type="ECO:0000256" key="2">
    <source>
        <dbReference type="ARBA" id="ARBA00023125"/>
    </source>
</evidence>
<dbReference type="EMBL" id="AP027268">
    <property type="protein sequence ID" value="BDW92228.1"/>
    <property type="molecule type" value="Genomic_DNA"/>
</dbReference>
<dbReference type="PANTHER" id="PTHR38465">
    <property type="entry name" value="HTH-TYPE TRANSCRIPTIONAL REGULATOR MJ1563-RELATED"/>
    <property type="match status" value="1"/>
</dbReference>
<dbReference type="Gene3D" id="1.10.10.10">
    <property type="entry name" value="Winged helix-like DNA-binding domain superfamily/Winged helix DNA-binding domain"/>
    <property type="match status" value="1"/>
</dbReference>
<dbReference type="SUPFAM" id="SSF46785">
    <property type="entry name" value="Winged helix' DNA-binding domain"/>
    <property type="match status" value="1"/>
</dbReference>
<dbReference type="PANTHER" id="PTHR38465:SF1">
    <property type="entry name" value="HTH-TYPE TRANSCRIPTIONAL REGULATOR MJ1563-RELATED"/>
    <property type="match status" value="1"/>
</dbReference>
<sequence>MSREEQKKELIEELGIHLENQHDIPPLAARLYAMLVVTNRNGLSFEECQINRCASKSSISTAINLLLKLGLITYFTKPGDRKRYFKTSAANTFYLNKLEEKLKRIETENRIITKIRNYNQTYNPERYETNKERAEIYHSFIKQSEELLSNTLQVLKELENHNHN</sequence>
<evidence type="ECO:0000313" key="5">
    <source>
        <dbReference type="Proteomes" id="UP001330184"/>
    </source>
</evidence>
<evidence type="ECO:0000256" key="3">
    <source>
        <dbReference type="ARBA" id="ARBA00023163"/>
    </source>
</evidence>
<dbReference type="RefSeq" id="WP_224836110.1">
    <property type="nucleotide sequence ID" value="NZ_AP027268.1"/>
</dbReference>
<proteinExistence type="predicted"/>
<dbReference type="AlphaFoldDB" id="A0AA48HF21"/>
<reference evidence="4 5" key="1">
    <citation type="submission" date="2023-01" db="EMBL/GenBank/DDBJ databases">
        <title>Complete genome sequence of Muricauda aquimarina strain IFOP_LL357.</title>
        <authorList>
            <person name="Gajardo G."/>
            <person name="Ueki S."/>
            <person name="Maruyama F."/>
        </authorList>
    </citation>
    <scope>NUCLEOTIDE SEQUENCE [LARGE SCALE GENOMIC DNA]</scope>
    <source>
        <strain evidence="4 5">IFOP_LL357</strain>
    </source>
</reference>
<protein>
    <recommendedName>
        <fullName evidence="6">Transcriptional regulator</fullName>
    </recommendedName>
</protein>
<keyword evidence="3" id="KW-0804">Transcription</keyword>
<gene>
    <name evidence="4" type="ORF">MACH07_10600</name>
</gene>